<evidence type="ECO:0000313" key="2">
    <source>
        <dbReference type="EMBL" id="TSD55273.1"/>
    </source>
</evidence>
<evidence type="ECO:0000313" key="3">
    <source>
        <dbReference type="Proteomes" id="UP000316988"/>
    </source>
</evidence>
<accession>A0A554RMB8</accession>
<keyword evidence="3" id="KW-1185">Reference proteome</keyword>
<dbReference type="NCBIfam" id="NF033516">
    <property type="entry name" value="transpos_IS3"/>
    <property type="match status" value="1"/>
</dbReference>
<dbReference type="Pfam" id="PF00665">
    <property type="entry name" value="rve"/>
    <property type="match status" value="1"/>
</dbReference>
<dbReference type="AlphaFoldDB" id="A0A554RMB8"/>
<dbReference type="GO" id="GO:0015074">
    <property type="term" value="P:DNA integration"/>
    <property type="evidence" value="ECO:0007669"/>
    <property type="project" value="InterPro"/>
</dbReference>
<dbReference type="OrthoDB" id="4281720at2"/>
<dbReference type="RefSeq" id="WP_143914746.1">
    <property type="nucleotide sequence ID" value="NZ_VLNT01000024.1"/>
</dbReference>
<proteinExistence type="predicted"/>
<gene>
    <name evidence="2" type="ORF">FNM00_17065</name>
</gene>
<dbReference type="SUPFAM" id="SSF53098">
    <property type="entry name" value="Ribonuclease H-like"/>
    <property type="match status" value="1"/>
</dbReference>
<dbReference type="PANTHER" id="PTHR46889">
    <property type="entry name" value="TRANSPOSASE INSF FOR INSERTION SEQUENCE IS3B-RELATED"/>
    <property type="match status" value="1"/>
</dbReference>
<evidence type="ECO:0000259" key="1">
    <source>
        <dbReference type="PROSITE" id="PS50994"/>
    </source>
</evidence>
<dbReference type="Pfam" id="PF13333">
    <property type="entry name" value="rve_2"/>
    <property type="match status" value="1"/>
</dbReference>
<dbReference type="InterPro" id="IPR036397">
    <property type="entry name" value="RNaseH_sf"/>
</dbReference>
<reference evidence="2 3" key="1">
    <citation type="submission" date="2019-07" db="EMBL/GenBank/DDBJ databases">
        <authorList>
            <person name="Zhao L.H."/>
        </authorList>
    </citation>
    <scope>NUCLEOTIDE SEQUENCE [LARGE SCALE GENOMIC DNA]</scope>
    <source>
        <strain evidence="2 3">Co35</strain>
    </source>
</reference>
<dbReference type="InterPro" id="IPR012337">
    <property type="entry name" value="RNaseH-like_sf"/>
</dbReference>
<dbReference type="InterPro" id="IPR048020">
    <property type="entry name" value="Transpos_IS3"/>
</dbReference>
<dbReference type="PANTHER" id="PTHR46889:SF4">
    <property type="entry name" value="TRANSPOSASE INSO FOR INSERTION SEQUENCE ELEMENT IS911B-RELATED"/>
    <property type="match status" value="1"/>
</dbReference>
<protein>
    <submittedName>
        <fullName evidence="2">IS3 family transposase</fullName>
    </submittedName>
</protein>
<dbReference type="Gene3D" id="3.30.420.10">
    <property type="entry name" value="Ribonuclease H-like superfamily/Ribonuclease H"/>
    <property type="match status" value="1"/>
</dbReference>
<dbReference type="InterPro" id="IPR050900">
    <property type="entry name" value="Transposase_IS3/IS150/IS904"/>
</dbReference>
<dbReference type="Proteomes" id="UP000316988">
    <property type="component" value="Unassembled WGS sequence"/>
</dbReference>
<dbReference type="InterPro" id="IPR001584">
    <property type="entry name" value="Integrase_cat-core"/>
</dbReference>
<dbReference type="EMBL" id="VLNT01000024">
    <property type="protein sequence ID" value="TSD55273.1"/>
    <property type="molecule type" value="Genomic_DNA"/>
</dbReference>
<name>A0A554RMB8_9ACTN</name>
<dbReference type="PROSITE" id="PS50994">
    <property type="entry name" value="INTEGRASE"/>
    <property type="match status" value="1"/>
</dbReference>
<sequence>ARTITDAQVTNQVRDLAWTIDHEGVRRMTPEGLYGRRKMTALVQRASPEASPGSVDRAMRSLGLQGVRRSKGIRTTIPGKDGKRAGDLLDRNFTAEAPNRTWVMDFTYVRTWAGFVYVAFILDVFAQKIVAWNIGSTKAVELVDVPLRMALWQRGREGHPVIPGELIGHADAGSQYTSIAFTDHLTDEGILPSIGTVADAYDNALMECVIGLFKTECVRTTVFHAGPYRTIADVEYATAGWVDWYNTRRLHGSLGMMTPTESEQAHYATLNREPQPV</sequence>
<organism evidence="2 3">
    <name type="scientific">Aeromicrobium piscarium</name>
    <dbReference type="NCBI Taxonomy" id="2590901"/>
    <lineage>
        <taxon>Bacteria</taxon>
        <taxon>Bacillati</taxon>
        <taxon>Actinomycetota</taxon>
        <taxon>Actinomycetes</taxon>
        <taxon>Propionibacteriales</taxon>
        <taxon>Nocardioidaceae</taxon>
        <taxon>Aeromicrobium</taxon>
    </lineage>
</organism>
<feature type="domain" description="Integrase catalytic" evidence="1">
    <location>
        <begin position="94"/>
        <end position="267"/>
    </location>
</feature>
<dbReference type="GO" id="GO:0003676">
    <property type="term" value="F:nucleic acid binding"/>
    <property type="evidence" value="ECO:0007669"/>
    <property type="project" value="InterPro"/>
</dbReference>
<feature type="non-terminal residue" evidence="2">
    <location>
        <position position="1"/>
    </location>
</feature>
<comment type="caution">
    <text evidence="2">The sequence shown here is derived from an EMBL/GenBank/DDBJ whole genome shotgun (WGS) entry which is preliminary data.</text>
</comment>